<name>A0A1Q9EJF3_SYMMI</name>
<keyword evidence="1" id="KW-0106">Calcium</keyword>
<feature type="transmembrane region" description="Helical" evidence="3">
    <location>
        <begin position="915"/>
        <end position="933"/>
    </location>
</feature>
<dbReference type="SUPFAM" id="SSF47473">
    <property type="entry name" value="EF-hand"/>
    <property type="match status" value="1"/>
</dbReference>
<dbReference type="GO" id="GO:0006874">
    <property type="term" value="P:intracellular calcium ion homeostasis"/>
    <property type="evidence" value="ECO:0007669"/>
    <property type="project" value="TreeGrafter"/>
</dbReference>
<dbReference type="PANTHER" id="PTHR31503">
    <property type="entry name" value="VACUOLAR CALCIUM ION TRANSPORTER"/>
    <property type="match status" value="1"/>
</dbReference>
<protein>
    <recommendedName>
        <fullName evidence="4">EF-hand domain-containing protein</fullName>
    </recommendedName>
</protein>
<keyword evidence="2" id="KW-0406">Ion transport</keyword>
<dbReference type="InterPro" id="IPR002048">
    <property type="entry name" value="EF_hand_dom"/>
</dbReference>
<dbReference type="EMBL" id="LSRX01000136">
    <property type="protein sequence ID" value="OLQ07562.1"/>
    <property type="molecule type" value="Genomic_DNA"/>
</dbReference>
<comment type="caution">
    <text evidence="5">The sequence shown here is derived from an EMBL/GenBank/DDBJ whole genome shotgun (WGS) entry which is preliminary data.</text>
</comment>
<feature type="transmembrane region" description="Helical" evidence="3">
    <location>
        <begin position="754"/>
        <end position="776"/>
    </location>
</feature>
<dbReference type="InterPro" id="IPR011992">
    <property type="entry name" value="EF-hand-dom_pair"/>
</dbReference>
<gene>
    <name evidence="5" type="ORF">AK812_SmicGene9069</name>
</gene>
<dbReference type="PROSITE" id="PS00018">
    <property type="entry name" value="EF_HAND_1"/>
    <property type="match status" value="1"/>
</dbReference>
<dbReference type="GO" id="GO:0005509">
    <property type="term" value="F:calcium ion binding"/>
    <property type="evidence" value="ECO:0007669"/>
    <property type="project" value="InterPro"/>
</dbReference>
<dbReference type="Proteomes" id="UP000186817">
    <property type="component" value="Unassembled WGS sequence"/>
</dbReference>
<dbReference type="InterPro" id="IPR018247">
    <property type="entry name" value="EF_Hand_1_Ca_BS"/>
</dbReference>
<feature type="domain" description="EF-hand" evidence="4">
    <location>
        <begin position="1009"/>
        <end position="1036"/>
    </location>
</feature>
<reference evidence="5 6" key="1">
    <citation type="submission" date="2016-02" db="EMBL/GenBank/DDBJ databases">
        <title>Genome analysis of coral dinoflagellate symbionts highlights evolutionary adaptations to a symbiotic lifestyle.</title>
        <authorList>
            <person name="Aranda M."/>
            <person name="Li Y."/>
            <person name="Liew Y.J."/>
            <person name="Baumgarten S."/>
            <person name="Simakov O."/>
            <person name="Wilson M."/>
            <person name="Piel J."/>
            <person name="Ashoor H."/>
            <person name="Bougouffa S."/>
            <person name="Bajic V.B."/>
            <person name="Ryu T."/>
            <person name="Ravasi T."/>
            <person name="Bayer T."/>
            <person name="Micklem G."/>
            <person name="Kim H."/>
            <person name="Bhak J."/>
            <person name="Lajeunesse T.C."/>
            <person name="Voolstra C.R."/>
        </authorList>
    </citation>
    <scope>NUCLEOTIDE SEQUENCE [LARGE SCALE GENOMIC DNA]</scope>
    <source>
        <strain evidence="5 6">CCMP2467</strain>
    </source>
</reference>
<evidence type="ECO:0000313" key="5">
    <source>
        <dbReference type="EMBL" id="OLQ07562.1"/>
    </source>
</evidence>
<accession>A0A1Q9EJF3</accession>
<evidence type="ECO:0000256" key="2">
    <source>
        <dbReference type="ARBA" id="ARBA00023065"/>
    </source>
</evidence>
<evidence type="ECO:0000313" key="6">
    <source>
        <dbReference type="Proteomes" id="UP000186817"/>
    </source>
</evidence>
<dbReference type="GO" id="GO:0016020">
    <property type="term" value="C:membrane"/>
    <property type="evidence" value="ECO:0007669"/>
    <property type="project" value="InterPro"/>
</dbReference>
<keyword evidence="6" id="KW-1185">Reference proteome</keyword>
<dbReference type="InterPro" id="IPR004713">
    <property type="entry name" value="CaH_exchang"/>
</dbReference>
<keyword evidence="3" id="KW-0812">Transmembrane</keyword>
<proteinExistence type="predicted"/>
<evidence type="ECO:0000256" key="3">
    <source>
        <dbReference type="SAM" id="Phobius"/>
    </source>
</evidence>
<dbReference type="PANTHER" id="PTHR31503:SF36">
    <property type="entry name" value="SODIUM_CALCIUM EXCHANGER MEMBRANE REGION DOMAIN-CONTAINING PROTEIN"/>
    <property type="match status" value="1"/>
</dbReference>
<evidence type="ECO:0000259" key="4">
    <source>
        <dbReference type="PROSITE" id="PS50222"/>
    </source>
</evidence>
<dbReference type="PROSITE" id="PS50222">
    <property type="entry name" value="EF_HAND_2"/>
    <property type="match status" value="1"/>
</dbReference>
<keyword evidence="2" id="KW-0813">Transport</keyword>
<dbReference type="AlphaFoldDB" id="A0A1Q9EJF3"/>
<evidence type="ECO:0000256" key="1">
    <source>
        <dbReference type="ARBA" id="ARBA00022837"/>
    </source>
</evidence>
<sequence length="1042" mass="113125">MLRKFAAEVPPTTGTVPHWLPRATANKFNLRRTIYQKVEVLRQIHVRSPPPAAVSSTAMKQMKVLVLAVTVLGAGATKIRSRANESSQVTCTPVQSELTKEVTLALCGKLINNKVNRGPDTKACFDADTPHVRKALANNMFKHCGAWHLYDFRASSSICWSWTAKGKCFKRSGACKSHKEAASVAERRNKLCKAKCLPAQPSLTEKVTKSYCSELVVNNANYGPEAVACEDEDTVMVRKSIANKMFHHCGAHYLYDFDNPAGTCYAWSKNCWKRETSCMGHIEQRRMVARKANLCEVPLVAVRGQRCKATPYTYKPASSCDGWSGLTQDQCTARCSSHAQAKNCPRKTCRAAVFYPKTGWCHLVDSCPEVEPNDDATASVHEVPMKAIEGAKCSSRYYTFDNADQSNLCDGWSGLTVAECALKCSGNEQATNCPQKTCVAATFYEKTGWCHLHDTCPDLNNNPAATAIVPEAARWCKGGGTKKAWSCDAISDSTECENSYTRSGDGKHFVQCAVTASGQCLAAGGLCKPVNSKNEGCGSVTGSSGLGIGWNSISAMKEGILTNPGQRKYKLQNVPSVLDGGMYSGTKTWPKAGTWTISYKAPVTLYVWVMKDKYNAGVDAALSGDGWEKVDAAGFKRSDNHALNVWKRSFTSGSQYEIKTTGLMVGGVVSNGCEAPRSTKHSQPSSCGSSCRTRQAAMPEPLFATAAADQAAGDPLNPFPLPENCNMAQIVFLTVMYGYVLFQASNLISDGSELLLLVPAAAPVVGSVVLPILGAVPDGMMVLFSGLGPDAQNQVSVGVGALAGSTVMLLTLPWFLAVLAGRVSLKDGKPTYQRPSGADPTTWEKLSPPGDMSLLHTGVGYGPEIIQNAYTMLYTMFGYIIIQGSAFLVDKMPKPLDNPAKGAKMQRHEAEYENIFALLGLFVCAGFFLWYLWKMWKESQGGGGAISDAIAESTIQAMRDGTLTLRGAMASFRDKQWSNMCKKGDLTEVLLNKESMDEVRRMCKVLAPFFAMYDANGDNAIDFEEFRMIFKEHGTLLDLCTT</sequence>
<dbReference type="Gene3D" id="1.10.238.10">
    <property type="entry name" value="EF-hand"/>
    <property type="match status" value="1"/>
</dbReference>
<dbReference type="SMART" id="SM00054">
    <property type="entry name" value="EFh"/>
    <property type="match status" value="1"/>
</dbReference>
<feature type="transmembrane region" description="Helical" evidence="3">
    <location>
        <begin position="726"/>
        <end position="742"/>
    </location>
</feature>
<feature type="transmembrane region" description="Helical" evidence="3">
    <location>
        <begin position="796"/>
        <end position="819"/>
    </location>
</feature>
<organism evidence="5 6">
    <name type="scientific">Symbiodinium microadriaticum</name>
    <name type="common">Dinoflagellate</name>
    <name type="synonym">Zooxanthella microadriatica</name>
    <dbReference type="NCBI Taxonomy" id="2951"/>
    <lineage>
        <taxon>Eukaryota</taxon>
        <taxon>Sar</taxon>
        <taxon>Alveolata</taxon>
        <taxon>Dinophyceae</taxon>
        <taxon>Suessiales</taxon>
        <taxon>Symbiodiniaceae</taxon>
        <taxon>Symbiodinium</taxon>
    </lineage>
</organism>
<dbReference type="GO" id="GO:0015369">
    <property type="term" value="F:calcium:proton antiporter activity"/>
    <property type="evidence" value="ECO:0007669"/>
    <property type="project" value="TreeGrafter"/>
</dbReference>
<feature type="transmembrane region" description="Helical" evidence="3">
    <location>
        <begin position="871"/>
        <end position="889"/>
    </location>
</feature>
<keyword evidence="3" id="KW-1133">Transmembrane helix</keyword>
<keyword evidence="3" id="KW-0472">Membrane</keyword>
<dbReference type="OrthoDB" id="26525at2759"/>